<proteinExistence type="predicted"/>
<dbReference type="OrthoDB" id="3062511at2759"/>
<reference evidence="1 2" key="1">
    <citation type="journal article" date="2018" name="Evol. Lett.">
        <title>Horizontal gene cluster transfer increased hallucinogenic mushroom diversity.</title>
        <authorList>
            <person name="Reynolds H.T."/>
            <person name="Vijayakumar V."/>
            <person name="Gluck-Thaler E."/>
            <person name="Korotkin H.B."/>
            <person name="Matheny P.B."/>
            <person name="Slot J.C."/>
        </authorList>
    </citation>
    <scope>NUCLEOTIDE SEQUENCE [LARGE SCALE GENOMIC DNA]</scope>
    <source>
        <strain evidence="1 2">SRW20</strain>
    </source>
</reference>
<dbReference type="EMBL" id="NHYE01001060">
    <property type="protein sequence ID" value="PPQ99467.1"/>
    <property type="molecule type" value="Genomic_DNA"/>
</dbReference>
<organism evidence="1 2">
    <name type="scientific">Gymnopilus dilepis</name>
    <dbReference type="NCBI Taxonomy" id="231916"/>
    <lineage>
        <taxon>Eukaryota</taxon>
        <taxon>Fungi</taxon>
        <taxon>Dikarya</taxon>
        <taxon>Basidiomycota</taxon>
        <taxon>Agaricomycotina</taxon>
        <taxon>Agaricomycetes</taxon>
        <taxon>Agaricomycetidae</taxon>
        <taxon>Agaricales</taxon>
        <taxon>Agaricineae</taxon>
        <taxon>Hymenogastraceae</taxon>
        <taxon>Gymnopilus</taxon>
    </lineage>
</organism>
<sequence>MGFFDSIADAFSRDGIATKVTEKIPVVGYVTAGVQAIAGNPDHAKRAFLQSSVSTMGAVTGFVSGGPIGAVVGGVAAGGRESA</sequence>
<protein>
    <submittedName>
        <fullName evidence="1">Uncharacterized protein</fullName>
    </submittedName>
</protein>
<name>A0A409Y912_9AGAR</name>
<dbReference type="InParanoid" id="A0A409Y912"/>
<accession>A0A409Y912</accession>
<dbReference type="AlphaFoldDB" id="A0A409Y912"/>
<keyword evidence="2" id="KW-1185">Reference proteome</keyword>
<comment type="caution">
    <text evidence="1">The sequence shown here is derived from an EMBL/GenBank/DDBJ whole genome shotgun (WGS) entry which is preliminary data.</text>
</comment>
<evidence type="ECO:0000313" key="2">
    <source>
        <dbReference type="Proteomes" id="UP000284706"/>
    </source>
</evidence>
<dbReference type="STRING" id="231916.A0A409Y912"/>
<dbReference type="Proteomes" id="UP000284706">
    <property type="component" value="Unassembled WGS sequence"/>
</dbReference>
<gene>
    <name evidence="1" type="ORF">CVT26_014282</name>
</gene>
<evidence type="ECO:0000313" key="1">
    <source>
        <dbReference type="EMBL" id="PPQ99467.1"/>
    </source>
</evidence>